<reference evidence="1 2" key="1">
    <citation type="submission" date="2014-07" db="EMBL/GenBank/DDBJ databases">
        <authorList>
            <person name="Wibberg Daniel"/>
        </authorList>
    </citation>
    <scope>NUCLEOTIDE SEQUENCE [LARGE SCALE GENOMIC DNA]</scope>
</reference>
<dbReference type="GO" id="GO:0000287">
    <property type="term" value="F:magnesium ion binding"/>
    <property type="evidence" value="ECO:0007669"/>
    <property type="project" value="TreeGrafter"/>
</dbReference>
<dbReference type="InterPro" id="IPR006379">
    <property type="entry name" value="HAD-SF_hydro_IIB"/>
</dbReference>
<dbReference type="GO" id="GO:0005829">
    <property type="term" value="C:cytosol"/>
    <property type="evidence" value="ECO:0007669"/>
    <property type="project" value="TreeGrafter"/>
</dbReference>
<dbReference type="SFLD" id="SFLDG01140">
    <property type="entry name" value="C2.B:_Phosphomannomutase_and_P"/>
    <property type="match status" value="1"/>
</dbReference>
<keyword evidence="1" id="KW-0378">Hydrolase</keyword>
<dbReference type="SFLD" id="SFLDS00003">
    <property type="entry name" value="Haloacid_Dehalogenase"/>
    <property type="match status" value="1"/>
</dbReference>
<accession>A0A090IYW9</accession>
<protein>
    <submittedName>
        <fullName evidence="1">Cof-like hydrolase</fullName>
    </submittedName>
</protein>
<organism evidence="1 2">
    <name type="scientific">Caldibacillus thermoamylovorans</name>
    <dbReference type="NCBI Taxonomy" id="35841"/>
    <lineage>
        <taxon>Bacteria</taxon>
        <taxon>Bacillati</taxon>
        <taxon>Bacillota</taxon>
        <taxon>Bacilli</taxon>
        <taxon>Bacillales</taxon>
        <taxon>Bacillaceae</taxon>
        <taxon>Caldibacillus</taxon>
    </lineage>
</organism>
<dbReference type="PROSITE" id="PS01229">
    <property type="entry name" value="COF_2"/>
    <property type="match status" value="1"/>
</dbReference>
<dbReference type="NCBIfam" id="TIGR00099">
    <property type="entry name" value="Cof-subfamily"/>
    <property type="match status" value="1"/>
</dbReference>
<dbReference type="GO" id="GO:0016791">
    <property type="term" value="F:phosphatase activity"/>
    <property type="evidence" value="ECO:0007669"/>
    <property type="project" value="TreeGrafter"/>
</dbReference>
<proteinExistence type="predicted"/>
<sequence>MKLIAIDMDGTLFSNNHTISENNCHAILKAQRQGHIVTFCSGRALHDIQEIIKKINLEAPIIAGNGAVVFHNKILQTLTIPVHILKKIMDIFNDFQLYYEIYTNKGIFIDKTRKEYLYAELNRLKDDPVFGPMVEQMVQVQNDQNHLLTVSDFSELNFSMLDPYKMYTVSLDEKKLNHLQQRLSERDDISITNGSHLTVEVGNKQVSKGNALLFLANYFQIPQADTVAIGDNLNDLSMFKAAGTSIAMGNATDFVKSHANFETKTNDDDGVAYALEKFVLS</sequence>
<dbReference type="InterPro" id="IPR023214">
    <property type="entry name" value="HAD_sf"/>
</dbReference>
<dbReference type="InterPro" id="IPR036412">
    <property type="entry name" value="HAD-like_sf"/>
</dbReference>
<gene>
    <name evidence="1" type="ORF">BT1A1_3121</name>
</gene>
<dbReference type="SFLD" id="SFLDG01144">
    <property type="entry name" value="C2.B.4:_PGP_Like"/>
    <property type="match status" value="1"/>
</dbReference>
<dbReference type="PANTHER" id="PTHR10000">
    <property type="entry name" value="PHOSPHOSERINE PHOSPHATASE"/>
    <property type="match status" value="1"/>
</dbReference>
<name>A0A090IYW9_9BACI</name>
<dbReference type="InterPro" id="IPR000150">
    <property type="entry name" value="Cof"/>
</dbReference>
<dbReference type="Pfam" id="PF08282">
    <property type="entry name" value="Hydrolase_3"/>
    <property type="match status" value="1"/>
</dbReference>
<dbReference type="PANTHER" id="PTHR10000:SF55">
    <property type="entry name" value="5-AMINO-6-(5-PHOSPHO-D-RIBITYLAMINO)URACIL PHOSPHATASE YCSE"/>
    <property type="match status" value="1"/>
</dbReference>
<dbReference type="EMBL" id="CCRF01000092">
    <property type="protein sequence ID" value="CEE02907.1"/>
    <property type="molecule type" value="Genomic_DNA"/>
</dbReference>
<dbReference type="RefSeq" id="WP_034772883.1">
    <property type="nucleotide sequence ID" value="NZ_CCRF01000092.1"/>
</dbReference>
<keyword evidence="2" id="KW-1185">Reference proteome</keyword>
<dbReference type="SUPFAM" id="SSF56784">
    <property type="entry name" value="HAD-like"/>
    <property type="match status" value="1"/>
</dbReference>
<dbReference type="NCBIfam" id="TIGR01484">
    <property type="entry name" value="HAD-SF-IIB"/>
    <property type="match status" value="1"/>
</dbReference>
<dbReference type="Gene3D" id="3.30.1240.10">
    <property type="match status" value="1"/>
</dbReference>
<evidence type="ECO:0000313" key="1">
    <source>
        <dbReference type="EMBL" id="CEE02907.1"/>
    </source>
</evidence>
<dbReference type="Gene3D" id="3.40.50.1000">
    <property type="entry name" value="HAD superfamily/HAD-like"/>
    <property type="match status" value="1"/>
</dbReference>
<dbReference type="AlphaFoldDB" id="A0A090IYW9"/>
<dbReference type="CDD" id="cd07516">
    <property type="entry name" value="HAD_Pase"/>
    <property type="match status" value="1"/>
</dbReference>
<evidence type="ECO:0000313" key="2">
    <source>
        <dbReference type="Proteomes" id="UP000040576"/>
    </source>
</evidence>
<dbReference type="Proteomes" id="UP000040576">
    <property type="component" value="Unassembled WGS sequence"/>
</dbReference>